<dbReference type="Proteomes" id="UP000789920">
    <property type="component" value="Unassembled WGS sequence"/>
</dbReference>
<name>A0ACA9SC82_9GLOM</name>
<protein>
    <submittedName>
        <fullName evidence="1">12075_t:CDS:1</fullName>
    </submittedName>
</protein>
<keyword evidence="2" id="KW-1185">Reference proteome</keyword>
<comment type="caution">
    <text evidence="1">The sequence shown here is derived from an EMBL/GenBank/DDBJ whole genome shotgun (WGS) entry which is preliminary data.</text>
</comment>
<evidence type="ECO:0000313" key="2">
    <source>
        <dbReference type="Proteomes" id="UP000789920"/>
    </source>
</evidence>
<organism evidence="1 2">
    <name type="scientific">Racocetra persica</name>
    <dbReference type="NCBI Taxonomy" id="160502"/>
    <lineage>
        <taxon>Eukaryota</taxon>
        <taxon>Fungi</taxon>
        <taxon>Fungi incertae sedis</taxon>
        <taxon>Mucoromycota</taxon>
        <taxon>Glomeromycotina</taxon>
        <taxon>Glomeromycetes</taxon>
        <taxon>Diversisporales</taxon>
        <taxon>Gigasporaceae</taxon>
        <taxon>Racocetra</taxon>
    </lineage>
</organism>
<proteinExistence type="predicted"/>
<dbReference type="EMBL" id="CAJVQC010108888">
    <property type="protein sequence ID" value="CAG8834341.1"/>
    <property type="molecule type" value="Genomic_DNA"/>
</dbReference>
<accession>A0ACA9SC82</accession>
<evidence type="ECO:0000313" key="1">
    <source>
        <dbReference type="EMBL" id="CAG8834341.1"/>
    </source>
</evidence>
<feature type="non-terminal residue" evidence="1">
    <location>
        <position position="158"/>
    </location>
</feature>
<reference evidence="1" key="1">
    <citation type="submission" date="2021-06" db="EMBL/GenBank/DDBJ databases">
        <authorList>
            <person name="Kallberg Y."/>
            <person name="Tangrot J."/>
            <person name="Rosling A."/>
        </authorList>
    </citation>
    <scope>NUCLEOTIDE SEQUENCE</scope>
    <source>
        <strain evidence="1">MA461A</strain>
    </source>
</reference>
<gene>
    <name evidence="1" type="ORF">RPERSI_LOCUS29165</name>
</gene>
<sequence>MLVEIPKGSSDKYEYNSVTKKLELDRVLPVAMYYPEKYGFIPETLALDGDTLDCLCLTENPGGAGNYVEARIIGVLRMIDNGEQDDKLLVVDIDEPELNFIQSLEDIPEARKNKVIHFFSHYKDLDNKKVEVGEFEGKEQAEKLLKKCQELYKKYQDL</sequence>